<dbReference type="KEGG" id="ten:LPB136_04705"/>
<organism evidence="1 2">
    <name type="scientific">Tenacibaculum todarodis</name>
    <dbReference type="NCBI Taxonomy" id="1850252"/>
    <lineage>
        <taxon>Bacteria</taxon>
        <taxon>Pseudomonadati</taxon>
        <taxon>Bacteroidota</taxon>
        <taxon>Flavobacteriia</taxon>
        <taxon>Flavobacteriales</taxon>
        <taxon>Flavobacteriaceae</taxon>
        <taxon>Tenacibaculum</taxon>
    </lineage>
</organism>
<dbReference type="EMBL" id="CP018155">
    <property type="protein sequence ID" value="APG64702.1"/>
    <property type="molecule type" value="Genomic_DNA"/>
</dbReference>
<dbReference type="RefSeq" id="WP_072555026.1">
    <property type="nucleotide sequence ID" value="NZ_CP018155.1"/>
</dbReference>
<name>A0A1L3JHW9_9FLAO</name>
<dbReference type="SUPFAM" id="SSF53756">
    <property type="entry name" value="UDP-Glycosyltransferase/glycogen phosphorylase"/>
    <property type="match status" value="1"/>
</dbReference>
<keyword evidence="2" id="KW-1185">Reference proteome</keyword>
<dbReference type="STRING" id="1850252.LPB136_04705"/>
<dbReference type="AlphaFoldDB" id="A0A1L3JHW9"/>
<gene>
    <name evidence="1" type="ORF">LPB136_04705</name>
</gene>
<evidence type="ECO:0000313" key="1">
    <source>
        <dbReference type="EMBL" id="APG64702.1"/>
    </source>
</evidence>
<proteinExistence type="predicted"/>
<evidence type="ECO:0000313" key="2">
    <source>
        <dbReference type="Proteomes" id="UP000181898"/>
    </source>
</evidence>
<dbReference type="Proteomes" id="UP000181898">
    <property type="component" value="Chromosome"/>
</dbReference>
<sequence>MKNNTVKSVLILSESIDVNDSSGSKANVALINNIYKLGYKVKVLHYSRKEIRLDNNIECVNIKETKFFINYLLSRTQRVISRVLKVDMSNFLENIFGHSFTFFNDTKSISKALKEHYNSEDLIITLSKGASFRPHYAMLKLPKLQNKWLAYVHDPYPFHYYPRPYNWVEKGYKFKEAFFREVSEKAKYSAFPSLLLKEWMGSYYPNFLNTGVIIPHQNIESNKLADINLPNHFNATKFSLLHAGNLMKQRSPKGLIEGYLKFLENNKEANNTSQLLLIGPNSYHKEYLSTIKNDTIYIDGYVDFEIINELQKKVSVNIILESKSEISPFLPGKFPHCVSADKPILLLGPHYSETKRLLGNQYKFVSEADNVELIAQHIETLYLNWLKGENQKLNRKDLEDYVDVQFLDKQLKTIIND</sequence>
<dbReference type="OrthoDB" id="977218at2"/>
<protein>
    <recommendedName>
        <fullName evidence="3">UDP-glycosyltransferase</fullName>
    </recommendedName>
</protein>
<evidence type="ECO:0008006" key="3">
    <source>
        <dbReference type="Google" id="ProtNLM"/>
    </source>
</evidence>
<accession>A0A1L3JHW9</accession>
<reference evidence="1 2" key="1">
    <citation type="submission" date="2016-11" db="EMBL/GenBank/DDBJ databases">
        <title>Tenacibaculum sp. LPB0136, isolated from marine environment.</title>
        <authorList>
            <person name="Kim E."/>
            <person name="Yi H."/>
        </authorList>
    </citation>
    <scope>NUCLEOTIDE SEQUENCE [LARGE SCALE GENOMIC DNA]</scope>
    <source>
        <strain evidence="1 2">LPB0136</strain>
    </source>
</reference>